<dbReference type="EMBL" id="OZ020099">
    <property type="protein sequence ID" value="CAK9271304.1"/>
    <property type="molecule type" value="Genomic_DNA"/>
</dbReference>
<evidence type="ECO:0000313" key="3">
    <source>
        <dbReference type="Proteomes" id="UP001497444"/>
    </source>
</evidence>
<name>A0ABP0WY69_9BRYO</name>
<proteinExistence type="predicted"/>
<dbReference type="Proteomes" id="UP001497444">
    <property type="component" value="Chromosome 4"/>
</dbReference>
<organism evidence="2 3">
    <name type="scientific">Sphagnum jensenii</name>
    <dbReference type="NCBI Taxonomy" id="128206"/>
    <lineage>
        <taxon>Eukaryota</taxon>
        <taxon>Viridiplantae</taxon>
        <taxon>Streptophyta</taxon>
        <taxon>Embryophyta</taxon>
        <taxon>Bryophyta</taxon>
        <taxon>Sphagnophytina</taxon>
        <taxon>Sphagnopsida</taxon>
        <taxon>Sphagnales</taxon>
        <taxon>Sphagnaceae</taxon>
        <taxon>Sphagnum</taxon>
    </lineage>
</organism>
<feature type="region of interest" description="Disordered" evidence="1">
    <location>
        <begin position="200"/>
        <end position="245"/>
    </location>
</feature>
<sequence>MGAVEMLYLRELEQNKRLLANLLNGRLRNCAKDARDTIIVRALPRSLAWFQISCENTNPTSEELEQKKRMPISLGNGARLRNCAKDARDTIIVRALARSLAWFQISCENTNPTSEELEQNKRMLISLGNGVRLRNCAKDARDTAIVGFCRNTESRHGASRMRAPHGRHETRHAHGSCNEGITRMMVVSVGGNRNLHLVSALPDELSEPDERRFGDRDSNSRSSSSRREVASYLAGELSREMQTPH</sequence>
<evidence type="ECO:0000256" key="1">
    <source>
        <dbReference type="SAM" id="MobiDB-lite"/>
    </source>
</evidence>
<protein>
    <submittedName>
        <fullName evidence="2">Uncharacterized protein</fullName>
    </submittedName>
</protein>
<accession>A0ABP0WY69</accession>
<evidence type="ECO:0000313" key="2">
    <source>
        <dbReference type="EMBL" id="CAK9271304.1"/>
    </source>
</evidence>
<keyword evidence="3" id="KW-1185">Reference proteome</keyword>
<gene>
    <name evidence="2" type="ORF">CSSPJE1EN1_LOCUS16782</name>
</gene>
<feature type="compositionally biased region" description="Basic and acidic residues" evidence="1">
    <location>
        <begin position="208"/>
        <end position="229"/>
    </location>
</feature>
<reference evidence="2" key="1">
    <citation type="submission" date="2024-02" db="EMBL/GenBank/DDBJ databases">
        <authorList>
            <consortium name="ELIXIR-Norway"/>
            <consortium name="Elixir Norway"/>
        </authorList>
    </citation>
    <scope>NUCLEOTIDE SEQUENCE</scope>
</reference>